<comment type="caution">
    <text evidence="1">The sequence shown here is derived from an EMBL/GenBank/DDBJ whole genome shotgun (WGS) entry which is preliminary data.</text>
</comment>
<accession>A0A1E3VU30</accession>
<dbReference type="EMBL" id="LPWF01000027">
    <property type="protein sequence ID" value="ODR97032.1"/>
    <property type="molecule type" value="Genomic_DNA"/>
</dbReference>
<evidence type="ECO:0008006" key="3">
    <source>
        <dbReference type="Google" id="ProtNLM"/>
    </source>
</evidence>
<evidence type="ECO:0000313" key="1">
    <source>
        <dbReference type="EMBL" id="ODR97032.1"/>
    </source>
</evidence>
<evidence type="ECO:0000313" key="2">
    <source>
        <dbReference type="Proteomes" id="UP000094472"/>
    </source>
</evidence>
<dbReference type="Proteomes" id="UP000094472">
    <property type="component" value="Unassembled WGS sequence"/>
</dbReference>
<keyword evidence="2" id="KW-1185">Reference proteome</keyword>
<reference evidence="1 2" key="1">
    <citation type="journal article" date="2016" name="Environ. Microbiol.">
        <title>New Methyloceanibacter diversity from North Sea sediments includes methanotroph containing solely the soluble methane monooxygenase.</title>
        <authorList>
            <person name="Vekeman B."/>
            <person name="Kerckhof F.M."/>
            <person name="Cremers G."/>
            <person name="de Vos P."/>
            <person name="Vandamme P."/>
            <person name="Boon N."/>
            <person name="Op den Camp H.J."/>
            <person name="Heylen K."/>
        </authorList>
    </citation>
    <scope>NUCLEOTIDE SEQUENCE [LARGE SCALE GENOMIC DNA]</scope>
    <source>
        <strain evidence="1 2">R-67175</strain>
    </source>
</reference>
<name>A0A1E3VU30_9HYPH</name>
<sequence length="364" mass="38135">MAKMRGEEAELDSALERAADLLDRARFPVFGGLLTDIGGAAAALSLAEKLGGVIDHAASAGLMRASKVMRETGGTPASFGEIRNRADTVVVIGKAPLARDPDLVEKLFPAKPGLPRPGDNKRELILLGADKAKTPKHVSATAVDSRASLPELVALLAASLREGRFDLRDTALRAKIDAAAARLRKSAFAVFVYDPAEIEEPVMHTVLEMVRHLVLTTRAAILSMAAPGNGDGVNLCSTWTCGLPIRTSFAGDVPQHDAWAYDTDRLLKSAEADALVWIDALAGDTAARPKGAAAIVLSANPTRAAKDDIVIEVASAAADHDAALFLPPLSGIGMVKAGKADKGKPTVAAVLTRIAELIDERRAA</sequence>
<gene>
    <name evidence="1" type="ORF">AUC69_12980</name>
</gene>
<organism evidence="1 2">
    <name type="scientific">Methyloceanibacter superfactus</name>
    <dbReference type="NCBI Taxonomy" id="1774969"/>
    <lineage>
        <taxon>Bacteria</taxon>
        <taxon>Pseudomonadati</taxon>
        <taxon>Pseudomonadota</taxon>
        <taxon>Alphaproteobacteria</taxon>
        <taxon>Hyphomicrobiales</taxon>
        <taxon>Hyphomicrobiaceae</taxon>
        <taxon>Methyloceanibacter</taxon>
    </lineage>
</organism>
<dbReference type="AlphaFoldDB" id="A0A1E3VU30"/>
<protein>
    <recommendedName>
        <fullName evidence="3">Formylmethanofuran dehydrogenase</fullName>
    </recommendedName>
</protein>
<proteinExistence type="predicted"/>
<dbReference type="STRING" id="1774969.AUC69_12980"/>